<dbReference type="InterPro" id="IPR013320">
    <property type="entry name" value="ConA-like_dom_sf"/>
</dbReference>
<dbReference type="EMBL" id="WBVM01000001">
    <property type="protein sequence ID" value="KAB2812526.1"/>
    <property type="molecule type" value="Genomic_DNA"/>
</dbReference>
<dbReference type="GO" id="GO:0005975">
    <property type="term" value="P:carbohydrate metabolic process"/>
    <property type="evidence" value="ECO:0007669"/>
    <property type="project" value="InterPro"/>
</dbReference>
<evidence type="ECO:0000313" key="5">
    <source>
        <dbReference type="Proteomes" id="UP000449906"/>
    </source>
</evidence>
<dbReference type="CDD" id="cd08023">
    <property type="entry name" value="GH16_laminarinase_like"/>
    <property type="match status" value="1"/>
</dbReference>
<evidence type="ECO:0000313" key="4">
    <source>
        <dbReference type="EMBL" id="KAB2812526.1"/>
    </source>
</evidence>
<organism evidence="4 5">
    <name type="scientific">Nocardioides simplex</name>
    <name type="common">Arthrobacter simplex</name>
    <dbReference type="NCBI Taxonomy" id="2045"/>
    <lineage>
        <taxon>Bacteria</taxon>
        <taxon>Bacillati</taxon>
        <taxon>Actinomycetota</taxon>
        <taxon>Actinomycetes</taxon>
        <taxon>Propionibacteriales</taxon>
        <taxon>Nocardioidaceae</taxon>
        <taxon>Pimelobacter</taxon>
    </lineage>
</organism>
<dbReference type="AlphaFoldDB" id="A0A7J5E2Q3"/>
<feature type="signal peptide" evidence="2">
    <location>
        <begin position="1"/>
        <end position="29"/>
    </location>
</feature>
<keyword evidence="4" id="KW-0378">Hydrolase</keyword>
<comment type="similarity">
    <text evidence="1">Belongs to the glycosyl hydrolase 16 family.</text>
</comment>
<dbReference type="InterPro" id="IPR050546">
    <property type="entry name" value="Glycosyl_Hydrlase_16"/>
</dbReference>
<dbReference type="Proteomes" id="UP000449906">
    <property type="component" value="Unassembled WGS sequence"/>
</dbReference>
<dbReference type="RefSeq" id="WP_151579879.1">
    <property type="nucleotide sequence ID" value="NZ_WBVM01000001.1"/>
</dbReference>
<dbReference type="Gene3D" id="2.60.120.200">
    <property type="match status" value="1"/>
</dbReference>
<evidence type="ECO:0000259" key="3">
    <source>
        <dbReference type="PROSITE" id="PS51762"/>
    </source>
</evidence>
<gene>
    <name evidence="4" type="ORF">F9L07_12260</name>
</gene>
<evidence type="ECO:0000256" key="2">
    <source>
        <dbReference type="SAM" id="SignalP"/>
    </source>
</evidence>
<dbReference type="InterPro" id="IPR000757">
    <property type="entry name" value="Beta-glucanase-like"/>
</dbReference>
<accession>A0A7J5E2Q3</accession>
<feature type="domain" description="GH16" evidence="3">
    <location>
        <begin position="25"/>
        <end position="302"/>
    </location>
</feature>
<keyword evidence="2" id="KW-0732">Signal</keyword>
<proteinExistence type="inferred from homology"/>
<reference evidence="4 5" key="1">
    <citation type="submission" date="2019-09" db="EMBL/GenBank/DDBJ databases">
        <title>Pimelobacter sp. isolated from Paulinella.</title>
        <authorList>
            <person name="Jeong S.E."/>
        </authorList>
    </citation>
    <scope>NUCLEOTIDE SEQUENCE [LARGE SCALE GENOMIC DNA]</scope>
    <source>
        <strain evidence="4 5">Pch-N</strain>
    </source>
</reference>
<dbReference type="Pfam" id="PF00722">
    <property type="entry name" value="Glyco_hydro_16"/>
    <property type="match status" value="1"/>
</dbReference>
<feature type="chain" id="PRO_5029613187" evidence="2">
    <location>
        <begin position="30"/>
        <end position="302"/>
    </location>
</feature>
<comment type="caution">
    <text evidence="4">The sequence shown here is derived from an EMBL/GenBank/DDBJ whole genome shotgun (WGS) entry which is preliminary data.</text>
</comment>
<protein>
    <submittedName>
        <fullName evidence="4">Glycoside hydrolase family 16 protein</fullName>
    </submittedName>
</protein>
<sequence length="302" mass="32787">MLRLRLLCVGTAAVATAALAPVVSTSASAVPVSVAVAAPASGPTCGGERPAKEGGGRYTCSFDDDFNGTSLDATKWVVQETAVTGISALGKGCYVNSPNNVRVSGGQLQLTSRKESAYFQCTSPFGTYTTERTAATIGSYGLFNQTYGRFEFRAKMPATTVSGIHSALWLYPQKHTYGGWPNSGEVDVAEWFSADAGRVYPSVHYAGEDTRLSTGYNCRVPQSSQYHRYAVEWTPTSMRFLYDNRVCFTHRWTPASPLVAPQPFDQPFYVVLTQVFGGAWNSITAQTPTSATMTVDWVRVWK</sequence>
<dbReference type="SUPFAM" id="SSF49899">
    <property type="entry name" value="Concanavalin A-like lectins/glucanases"/>
    <property type="match status" value="1"/>
</dbReference>
<dbReference type="PROSITE" id="PS51762">
    <property type="entry name" value="GH16_2"/>
    <property type="match status" value="1"/>
</dbReference>
<dbReference type="PANTHER" id="PTHR10963:SF55">
    <property type="entry name" value="GLYCOSIDE HYDROLASE FAMILY 16 PROTEIN"/>
    <property type="match status" value="1"/>
</dbReference>
<dbReference type="GO" id="GO:0004553">
    <property type="term" value="F:hydrolase activity, hydrolyzing O-glycosyl compounds"/>
    <property type="evidence" value="ECO:0007669"/>
    <property type="project" value="InterPro"/>
</dbReference>
<name>A0A7J5E2Q3_NOCSI</name>
<dbReference type="PANTHER" id="PTHR10963">
    <property type="entry name" value="GLYCOSYL HYDROLASE-RELATED"/>
    <property type="match status" value="1"/>
</dbReference>
<evidence type="ECO:0000256" key="1">
    <source>
        <dbReference type="ARBA" id="ARBA00006865"/>
    </source>
</evidence>